<sequence length="266" mass="29943">MELPFVPPFICSLAYPLIHSFSYCGDIKKMSIHDHCLELSSPEMWEEEGRMEQVEVQLQEGRLLSRELNAVQSYHPRMQVPGTVQNRAFLEEAPRCVQRSDVVEGGQVKTTLENCESINRSQRAPRGPQRSNPRPPAIIDVGNPSLTPDPLTGMLVTPKRSCWKPEGVSRKLGAELGKMWQKASQRLHLTHRSVRCSLIAAARSNSCTSLDEWGGHHDRTAESYSSHKTDCITQLFSIEPVYILHTSSFSQPGFQILEGDRVLGFF</sequence>
<dbReference type="Proteomes" id="UP001057279">
    <property type="component" value="Linkage Group LG19"/>
</dbReference>
<evidence type="ECO:0000313" key="1">
    <source>
        <dbReference type="EMBL" id="KAI4564793.1"/>
    </source>
</evidence>
<comment type="caution">
    <text evidence="1">The sequence shown here is derived from an EMBL/GenBank/DDBJ whole genome shotgun (WGS) entry which is preliminary data.</text>
</comment>
<reference evidence="1" key="1">
    <citation type="submission" date="2022-03" db="EMBL/GenBank/DDBJ databases">
        <title>Genomic analyses of argali, domestic sheep and their hybrids provide insights into chromosomal evolution, heterosis and genetic basis of agronomic traits.</title>
        <authorList>
            <person name="Li M."/>
        </authorList>
    </citation>
    <scope>NUCLEOTIDE SEQUENCE</scope>
    <source>
        <strain evidence="1">F1 hybrid</strain>
    </source>
</reference>
<proteinExistence type="predicted"/>
<accession>A0ACB9UCE7</accession>
<organism evidence="1 2">
    <name type="scientific">Ovis ammon polii x Ovis aries</name>
    <dbReference type="NCBI Taxonomy" id="2918886"/>
    <lineage>
        <taxon>Eukaryota</taxon>
        <taxon>Metazoa</taxon>
        <taxon>Chordata</taxon>
        <taxon>Craniata</taxon>
        <taxon>Vertebrata</taxon>
        <taxon>Euteleostomi</taxon>
        <taxon>Mammalia</taxon>
        <taxon>Eutheria</taxon>
        <taxon>Laurasiatheria</taxon>
        <taxon>Artiodactyla</taxon>
        <taxon>Ruminantia</taxon>
        <taxon>Pecora</taxon>
        <taxon>Bovidae</taxon>
        <taxon>Caprinae</taxon>
        <taxon>Ovis</taxon>
    </lineage>
</organism>
<gene>
    <name evidence="1" type="ORF">MJG53_015805</name>
</gene>
<evidence type="ECO:0000313" key="2">
    <source>
        <dbReference type="Proteomes" id="UP001057279"/>
    </source>
</evidence>
<protein>
    <submittedName>
        <fullName evidence="1">Uncharacterized protein</fullName>
    </submittedName>
</protein>
<dbReference type="EMBL" id="CM043044">
    <property type="protein sequence ID" value="KAI4564793.1"/>
    <property type="molecule type" value="Genomic_DNA"/>
</dbReference>
<keyword evidence="2" id="KW-1185">Reference proteome</keyword>
<name>A0ACB9UCE7_9CETA</name>